<dbReference type="GO" id="GO:0004016">
    <property type="term" value="F:adenylate cyclase activity"/>
    <property type="evidence" value="ECO:0007669"/>
    <property type="project" value="UniProtKB-ARBA"/>
</dbReference>
<dbReference type="OrthoDB" id="9802500at2"/>
<dbReference type="PANTHER" id="PTHR43081">
    <property type="entry name" value="ADENYLATE CYCLASE, TERMINAL-DIFFERENTIATION SPECIFIC-RELATED"/>
    <property type="match status" value="1"/>
</dbReference>
<dbReference type="InterPro" id="IPR001054">
    <property type="entry name" value="A/G_cyclase"/>
</dbReference>
<reference evidence="3 4" key="1">
    <citation type="submission" date="2018-03" db="EMBL/GenBank/DDBJ databases">
        <title>Draft genome of Nitrosomonas supralitoralis APG5.</title>
        <authorList>
            <person name="Urakawa H."/>
            <person name="Lopez J.V."/>
        </authorList>
    </citation>
    <scope>NUCLEOTIDE SEQUENCE [LARGE SCALE GENOMIC DNA]</scope>
    <source>
        <strain evidence="3 4">APG5</strain>
    </source>
</reference>
<evidence type="ECO:0000256" key="1">
    <source>
        <dbReference type="SAM" id="Phobius"/>
    </source>
</evidence>
<proteinExistence type="predicted"/>
<dbReference type="GO" id="GO:0035556">
    <property type="term" value="P:intracellular signal transduction"/>
    <property type="evidence" value="ECO:0007669"/>
    <property type="project" value="InterPro"/>
</dbReference>
<dbReference type="PROSITE" id="PS50125">
    <property type="entry name" value="GUANYLATE_CYCLASE_2"/>
    <property type="match status" value="1"/>
</dbReference>
<keyword evidence="1" id="KW-0472">Membrane</keyword>
<dbReference type="InterPro" id="IPR050697">
    <property type="entry name" value="Adenylyl/Guanylyl_Cyclase_3/4"/>
</dbReference>
<feature type="domain" description="Guanylate cyclase" evidence="2">
    <location>
        <begin position="499"/>
        <end position="628"/>
    </location>
</feature>
<keyword evidence="1" id="KW-1133">Transmembrane helix</keyword>
<dbReference type="CDD" id="cd07302">
    <property type="entry name" value="CHD"/>
    <property type="match status" value="1"/>
</dbReference>
<keyword evidence="1" id="KW-0812">Transmembrane</keyword>
<dbReference type="SUPFAM" id="SSF55073">
    <property type="entry name" value="Nucleotide cyclase"/>
    <property type="match status" value="1"/>
</dbReference>
<dbReference type="SMART" id="SM00044">
    <property type="entry name" value="CYCc"/>
    <property type="match status" value="1"/>
</dbReference>
<gene>
    <name evidence="3" type="ORF">C7H79_13390</name>
</gene>
<dbReference type="Pfam" id="PF05226">
    <property type="entry name" value="CHASE2"/>
    <property type="match status" value="1"/>
</dbReference>
<dbReference type="AlphaFoldDB" id="A0A2P7NSL4"/>
<feature type="transmembrane region" description="Helical" evidence="1">
    <location>
        <begin position="409"/>
        <end position="427"/>
    </location>
</feature>
<accession>A0A2P7NSL4</accession>
<evidence type="ECO:0000259" key="2">
    <source>
        <dbReference type="PROSITE" id="PS50125"/>
    </source>
</evidence>
<dbReference type="Pfam" id="PF00211">
    <property type="entry name" value="Guanylate_cyc"/>
    <property type="match status" value="1"/>
</dbReference>
<feature type="transmembrane region" description="Helical" evidence="1">
    <location>
        <begin position="434"/>
        <end position="457"/>
    </location>
</feature>
<dbReference type="InterPro" id="IPR029787">
    <property type="entry name" value="Nucleotide_cyclase"/>
</dbReference>
<feature type="transmembrane region" description="Helical" evidence="1">
    <location>
        <begin position="6"/>
        <end position="29"/>
    </location>
</feature>
<name>A0A2P7NSL4_9PROT</name>
<dbReference type="PANTHER" id="PTHR43081:SF1">
    <property type="entry name" value="ADENYLATE CYCLASE, TERMINAL-DIFFERENTIATION SPECIFIC"/>
    <property type="match status" value="1"/>
</dbReference>
<dbReference type="Proteomes" id="UP000241912">
    <property type="component" value="Unassembled WGS sequence"/>
</dbReference>
<keyword evidence="4" id="KW-1185">Reference proteome</keyword>
<dbReference type="RefSeq" id="WP_106707756.1">
    <property type="nucleotide sequence ID" value="NZ_PXXU01000050.1"/>
</dbReference>
<dbReference type="Gene3D" id="3.30.70.1230">
    <property type="entry name" value="Nucleotide cyclase"/>
    <property type="match status" value="1"/>
</dbReference>
<protein>
    <submittedName>
        <fullName evidence="3">Adenylate/guanylate cyclase domain-containing protein</fullName>
    </submittedName>
</protein>
<evidence type="ECO:0000313" key="4">
    <source>
        <dbReference type="Proteomes" id="UP000241912"/>
    </source>
</evidence>
<dbReference type="EMBL" id="PXXU01000050">
    <property type="protein sequence ID" value="PSJ16463.1"/>
    <property type="molecule type" value="Genomic_DNA"/>
</dbReference>
<sequence length="751" mass="83665">MTRWLTHLFLGIVVGSVGVIVHLSPAGLWMEEKFGLYGLFHVRGAITAPDNVAVVAIDQPSASRLNLPMTPRLWPRDLHARLIEQLTQAGARTIVFDLIFDTPSTIAEHDEKLAFSMKTAGNVVLVERLVYEDTAFFAGASEQNYSRVVKEGSIQLLPLIADAAQAHAPFPLPKMDRVNNYWVFKTDAGDIPTLPTVVLQIFALPVYEDFVRLLRTINPAYAAQLPIKEDASDIEDLIFTLRDLFLNTPGLVRHLKIELNRDASMNSSQRNILHAFLDVYSGDDIRYLNFYGPPRSINTIPYHQVLYPDENEVARQSRPMNFENKVVFVGFSAATQPEQDIVRDDYHTVFSNPDGLYISGVEIAATAFANLLENKSIRPFPQMGSLGILFLIGLGLGVIFMILPNQGAVVASFVLIFLYAGSAYYFFKEISIWLPLITPVFLQLPMALFGAISLKYFEEKLESQQLKKAFGYFLPDRVVNDIVRNSGAMTLNNQLVYGACLATDAESYTALAEKMEPQQLGRLMNSYYAVLFDPVKQHNGTVSDVVGDAMLAIWAKTSASTDLRKDACLACLDIAAAIERFNLTANQPRLPTRMGLHFGEMLLGNIGALHHFEYRAVGDIVNTTSRIQGVNKYLGTHLLVSGEVITGLDEFLVRPLGDFLLTGKSTPVNLFELVTHKQSASQLQLWLCDTFSCVLRAYQNQQWTEACDGLNEILNLVPGDGPSKFFLDNCKKYKLAPPDDTWNSIICIESK</sequence>
<dbReference type="GO" id="GO:0009190">
    <property type="term" value="P:cyclic nucleotide biosynthetic process"/>
    <property type="evidence" value="ECO:0007669"/>
    <property type="project" value="InterPro"/>
</dbReference>
<feature type="transmembrane region" description="Helical" evidence="1">
    <location>
        <begin position="383"/>
        <end position="403"/>
    </location>
</feature>
<organism evidence="3 4">
    <name type="scientific">Nitrosomonas supralitoralis</name>
    <dbReference type="NCBI Taxonomy" id="2116706"/>
    <lineage>
        <taxon>Bacteria</taxon>
        <taxon>Pseudomonadati</taxon>
        <taxon>Pseudomonadota</taxon>
        <taxon>Betaproteobacteria</taxon>
        <taxon>Nitrosomonadales</taxon>
        <taxon>Nitrosomonadaceae</taxon>
        <taxon>Nitrosomonas</taxon>
    </lineage>
</organism>
<comment type="caution">
    <text evidence="3">The sequence shown here is derived from an EMBL/GenBank/DDBJ whole genome shotgun (WGS) entry which is preliminary data.</text>
</comment>
<dbReference type="InterPro" id="IPR007890">
    <property type="entry name" value="CHASE2"/>
</dbReference>
<evidence type="ECO:0000313" key="3">
    <source>
        <dbReference type="EMBL" id="PSJ16463.1"/>
    </source>
</evidence>
<dbReference type="SMART" id="SM01080">
    <property type="entry name" value="CHASE2"/>
    <property type="match status" value="1"/>
</dbReference>